<reference evidence="1 2" key="1">
    <citation type="journal article" date="2021" name="Int. J. Syst. Evol. Microbiol.">
        <title>Reticulibacter mediterranei gen. nov., sp. nov., within the new family Reticulibacteraceae fam. nov., and Ktedonospora formicarum gen. nov., sp. nov., Ktedonobacter robiniae sp. nov., Dictyobacter formicarum sp. nov. and Dictyobacter arantiisoli sp. nov., belonging to the class Ktedonobacteria.</title>
        <authorList>
            <person name="Yabe S."/>
            <person name="Zheng Y."/>
            <person name="Wang C.M."/>
            <person name="Sakai Y."/>
            <person name="Abe K."/>
            <person name="Yokota A."/>
            <person name="Donadio S."/>
            <person name="Cavaletti L."/>
            <person name="Monciardini P."/>
        </authorList>
    </citation>
    <scope>NUCLEOTIDE SEQUENCE [LARGE SCALE GENOMIC DNA]</scope>
    <source>
        <strain evidence="1 2">SOSP1-9</strain>
    </source>
</reference>
<name>A0ABQ3VM10_9CHLR</name>
<evidence type="ECO:0000313" key="2">
    <source>
        <dbReference type="Proteomes" id="UP000635565"/>
    </source>
</evidence>
<evidence type="ECO:0000313" key="1">
    <source>
        <dbReference type="EMBL" id="GHO87239.1"/>
    </source>
</evidence>
<sequence>MAGRSVDGSAVCDDGRDPFLVRKFADYPRLNILSHREEYRSSRAKSGARPESIGIMVLEGSIAWIIKTHNG</sequence>
<dbReference type="EMBL" id="BNJJ01000016">
    <property type="protein sequence ID" value="GHO87239.1"/>
    <property type="molecule type" value="Genomic_DNA"/>
</dbReference>
<comment type="caution">
    <text evidence="1">The sequence shown here is derived from an EMBL/GenBank/DDBJ whole genome shotgun (WGS) entry which is preliminary data.</text>
</comment>
<dbReference type="Proteomes" id="UP000635565">
    <property type="component" value="Unassembled WGS sequence"/>
</dbReference>
<gene>
    <name evidence="1" type="ORF">KSZ_52450</name>
</gene>
<protein>
    <submittedName>
        <fullName evidence="1">Uncharacterized protein</fullName>
    </submittedName>
</protein>
<accession>A0ABQ3VM10</accession>
<proteinExistence type="predicted"/>
<keyword evidence="2" id="KW-1185">Reference proteome</keyword>
<organism evidence="1 2">
    <name type="scientific">Dictyobacter formicarum</name>
    <dbReference type="NCBI Taxonomy" id="2778368"/>
    <lineage>
        <taxon>Bacteria</taxon>
        <taxon>Bacillati</taxon>
        <taxon>Chloroflexota</taxon>
        <taxon>Ktedonobacteria</taxon>
        <taxon>Ktedonobacterales</taxon>
        <taxon>Dictyobacteraceae</taxon>
        <taxon>Dictyobacter</taxon>
    </lineage>
</organism>